<organism evidence="1 2">
    <name type="scientific">Batillaria attramentaria</name>
    <dbReference type="NCBI Taxonomy" id="370345"/>
    <lineage>
        <taxon>Eukaryota</taxon>
        <taxon>Metazoa</taxon>
        <taxon>Spiralia</taxon>
        <taxon>Lophotrochozoa</taxon>
        <taxon>Mollusca</taxon>
        <taxon>Gastropoda</taxon>
        <taxon>Caenogastropoda</taxon>
        <taxon>Sorbeoconcha</taxon>
        <taxon>Cerithioidea</taxon>
        <taxon>Batillariidae</taxon>
        <taxon>Batillaria</taxon>
    </lineage>
</organism>
<evidence type="ECO:0000313" key="1">
    <source>
        <dbReference type="EMBL" id="KAK7502114.1"/>
    </source>
</evidence>
<reference evidence="1 2" key="1">
    <citation type="journal article" date="2023" name="Sci. Data">
        <title>Genome assembly of the Korean intertidal mud-creeper Batillaria attramentaria.</title>
        <authorList>
            <person name="Patra A.K."/>
            <person name="Ho P.T."/>
            <person name="Jun S."/>
            <person name="Lee S.J."/>
            <person name="Kim Y."/>
            <person name="Won Y.J."/>
        </authorList>
    </citation>
    <scope>NUCLEOTIDE SEQUENCE [LARGE SCALE GENOMIC DNA]</scope>
    <source>
        <strain evidence="1">Wonlab-2016</strain>
    </source>
</reference>
<dbReference type="AlphaFoldDB" id="A0ABD0LQZ3"/>
<dbReference type="EMBL" id="JACVVK020000027">
    <property type="protein sequence ID" value="KAK7502114.1"/>
    <property type="molecule type" value="Genomic_DNA"/>
</dbReference>
<comment type="caution">
    <text evidence="1">The sequence shown here is derived from an EMBL/GenBank/DDBJ whole genome shotgun (WGS) entry which is preliminary data.</text>
</comment>
<name>A0ABD0LQZ3_9CAEN</name>
<protein>
    <submittedName>
        <fullName evidence="1">Uncharacterized protein</fullName>
    </submittedName>
</protein>
<gene>
    <name evidence="1" type="ORF">BaRGS_00006478</name>
</gene>
<evidence type="ECO:0000313" key="2">
    <source>
        <dbReference type="Proteomes" id="UP001519460"/>
    </source>
</evidence>
<sequence>MNEEEKIKVIAIHFSEEARVGKTRQTVVRLEAFRWYLHLLSGFNRGIAMKKPWSVLQAEVNVHFEALLNRTRKKNNLSIISSEVQTIYDCLDFNFVGSTEFFI</sequence>
<dbReference type="Proteomes" id="UP001519460">
    <property type="component" value="Unassembled WGS sequence"/>
</dbReference>
<keyword evidence="2" id="KW-1185">Reference proteome</keyword>
<proteinExistence type="predicted"/>
<accession>A0ABD0LQZ3</accession>